<feature type="chain" id="PRO_5022891979" evidence="1">
    <location>
        <begin position="18"/>
        <end position="156"/>
    </location>
</feature>
<dbReference type="PANTHER" id="PTHR44590">
    <property type="entry name" value="CARBOXYLIC ESTER HYDROLASE-RELATED"/>
    <property type="match status" value="1"/>
</dbReference>
<protein>
    <submittedName>
        <fullName evidence="3">Carboxylesterase 3B</fullName>
    </submittedName>
</protein>
<dbReference type="Gene3D" id="3.40.50.1820">
    <property type="entry name" value="alpha/beta hydrolase"/>
    <property type="match status" value="1"/>
</dbReference>
<sequence>MRRLLLLVCLLPALAAASQDTAGKTHLRRDTCPAACLTPAWSIGTSRADPDPNMFRVFMSSWRCVQPWTHLHVIMEGSGPGPALVSLIMVFKDFSLSSASSRVRGGYVHVRGTEKQVKQYLAIPFARPPVGALRLAAPHEPEPWEGEREGTQQPPM</sequence>
<keyword evidence="1" id="KW-0732">Signal</keyword>
<keyword evidence="4" id="KW-1185">Reference proteome</keyword>
<dbReference type="SUPFAM" id="SSF53474">
    <property type="entry name" value="alpha/beta-Hydrolases"/>
    <property type="match status" value="1"/>
</dbReference>
<name>A0A5C6PBR8_9TELE</name>
<dbReference type="InterPro" id="IPR002018">
    <property type="entry name" value="CarbesteraseB"/>
</dbReference>
<evidence type="ECO:0000313" key="3">
    <source>
        <dbReference type="EMBL" id="TWW76181.1"/>
    </source>
</evidence>
<feature type="signal peptide" evidence="1">
    <location>
        <begin position="1"/>
        <end position="17"/>
    </location>
</feature>
<organism evidence="3 4">
    <name type="scientific">Takifugu flavidus</name>
    <name type="common">sansaifugu</name>
    <dbReference type="NCBI Taxonomy" id="433684"/>
    <lineage>
        <taxon>Eukaryota</taxon>
        <taxon>Metazoa</taxon>
        <taxon>Chordata</taxon>
        <taxon>Craniata</taxon>
        <taxon>Vertebrata</taxon>
        <taxon>Euteleostomi</taxon>
        <taxon>Actinopterygii</taxon>
        <taxon>Neopterygii</taxon>
        <taxon>Teleostei</taxon>
        <taxon>Neoteleostei</taxon>
        <taxon>Acanthomorphata</taxon>
        <taxon>Eupercaria</taxon>
        <taxon>Tetraodontiformes</taxon>
        <taxon>Tetradontoidea</taxon>
        <taxon>Tetraodontidae</taxon>
        <taxon>Takifugu</taxon>
    </lineage>
</organism>
<proteinExistence type="predicted"/>
<dbReference type="Pfam" id="PF00135">
    <property type="entry name" value="COesterase"/>
    <property type="match status" value="1"/>
</dbReference>
<gene>
    <name evidence="3" type="ORF">D4764_13G0008430</name>
</gene>
<comment type="caution">
    <text evidence="3">The sequence shown here is derived from an EMBL/GenBank/DDBJ whole genome shotgun (WGS) entry which is preliminary data.</text>
</comment>
<evidence type="ECO:0000259" key="2">
    <source>
        <dbReference type="Pfam" id="PF00135"/>
    </source>
</evidence>
<reference evidence="3 4" key="1">
    <citation type="submission" date="2019-04" db="EMBL/GenBank/DDBJ databases">
        <title>Chromosome genome assembly for Takifugu flavidus.</title>
        <authorList>
            <person name="Xiao S."/>
        </authorList>
    </citation>
    <scope>NUCLEOTIDE SEQUENCE [LARGE SCALE GENOMIC DNA]</scope>
    <source>
        <strain evidence="3">HTHZ2018</strain>
        <tissue evidence="3">Muscle</tissue>
    </source>
</reference>
<dbReference type="PANTHER" id="PTHR44590:SF4">
    <property type="entry name" value="CARBOXYLIC ESTER HYDROLASE"/>
    <property type="match status" value="1"/>
</dbReference>
<evidence type="ECO:0000256" key="1">
    <source>
        <dbReference type="SAM" id="SignalP"/>
    </source>
</evidence>
<feature type="domain" description="Carboxylesterase type B" evidence="2">
    <location>
        <begin position="101"/>
        <end position="156"/>
    </location>
</feature>
<accession>A0A5C6PBR8</accession>
<dbReference type="AlphaFoldDB" id="A0A5C6PBR8"/>
<dbReference type="EMBL" id="RHFK02000005">
    <property type="protein sequence ID" value="TWW76181.1"/>
    <property type="molecule type" value="Genomic_DNA"/>
</dbReference>
<dbReference type="Proteomes" id="UP000324091">
    <property type="component" value="Chromosome 13"/>
</dbReference>
<dbReference type="InterPro" id="IPR029058">
    <property type="entry name" value="AB_hydrolase_fold"/>
</dbReference>
<evidence type="ECO:0000313" key="4">
    <source>
        <dbReference type="Proteomes" id="UP000324091"/>
    </source>
</evidence>